<dbReference type="InterPro" id="IPR000917">
    <property type="entry name" value="Sulfatase_N"/>
</dbReference>
<dbReference type="PANTHER" id="PTHR42693">
    <property type="entry name" value="ARYLSULFATASE FAMILY MEMBER"/>
    <property type="match status" value="1"/>
</dbReference>
<evidence type="ECO:0000313" key="4">
    <source>
        <dbReference type="EMBL" id="SVB81341.1"/>
    </source>
</evidence>
<dbReference type="InterPro" id="IPR050738">
    <property type="entry name" value="Sulfatase"/>
</dbReference>
<dbReference type="GO" id="GO:0004065">
    <property type="term" value="F:arylsulfatase activity"/>
    <property type="evidence" value="ECO:0007669"/>
    <property type="project" value="TreeGrafter"/>
</dbReference>
<dbReference type="InterPro" id="IPR017850">
    <property type="entry name" value="Alkaline_phosphatase_core_sf"/>
</dbReference>
<accession>A0A382H4I5</accession>
<comment type="similarity">
    <text evidence="1">Belongs to the sulfatase family.</text>
</comment>
<reference evidence="4" key="1">
    <citation type="submission" date="2018-05" db="EMBL/GenBank/DDBJ databases">
        <authorList>
            <person name="Lanie J.A."/>
            <person name="Ng W.-L."/>
            <person name="Kazmierczak K.M."/>
            <person name="Andrzejewski T.M."/>
            <person name="Davidsen T.M."/>
            <person name="Wayne K.J."/>
            <person name="Tettelin H."/>
            <person name="Glass J.I."/>
            <person name="Rusch D."/>
            <person name="Podicherti R."/>
            <person name="Tsui H.-C.T."/>
            <person name="Winkler M.E."/>
        </authorList>
    </citation>
    <scope>NUCLEOTIDE SEQUENCE</scope>
</reference>
<evidence type="ECO:0000259" key="3">
    <source>
        <dbReference type="Pfam" id="PF00884"/>
    </source>
</evidence>
<dbReference type="EMBL" id="UINC01058736">
    <property type="protein sequence ID" value="SVB81341.1"/>
    <property type="molecule type" value="Genomic_DNA"/>
</dbReference>
<evidence type="ECO:0000256" key="1">
    <source>
        <dbReference type="ARBA" id="ARBA00008779"/>
    </source>
</evidence>
<dbReference type="Gene3D" id="3.40.720.10">
    <property type="entry name" value="Alkaline Phosphatase, subunit A"/>
    <property type="match status" value="1"/>
</dbReference>
<dbReference type="AlphaFoldDB" id="A0A382H4I5"/>
<dbReference type="SUPFAM" id="SSF53649">
    <property type="entry name" value="Alkaline phosphatase-like"/>
    <property type="match status" value="1"/>
</dbReference>
<proteinExistence type="inferred from homology"/>
<dbReference type="Pfam" id="PF00884">
    <property type="entry name" value="Sulfatase"/>
    <property type="match status" value="1"/>
</dbReference>
<gene>
    <name evidence="4" type="ORF">METZ01_LOCUS234195</name>
</gene>
<dbReference type="PANTHER" id="PTHR42693:SF53">
    <property type="entry name" value="ENDO-4-O-SULFATASE"/>
    <property type="match status" value="1"/>
</dbReference>
<feature type="domain" description="Sulfatase N-terminal" evidence="3">
    <location>
        <begin position="27"/>
        <end position="113"/>
    </location>
</feature>
<sequence>MKSTLSLLAFFSLLCAPVLAADRAPVNVVWIVIEDASPHIGCYGETLIKTPHIDRMAREGIRCSSAFVTAPVCSSSRSAMVSGMYQTTLGVHNHRSQTSSGKGGGNADYYDSYKVPKSVKLIPELFRDA</sequence>
<feature type="non-terminal residue" evidence="4">
    <location>
        <position position="129"/>
    </location>
</feature>
<organism evidence="4">
    <name type="scientific">marine metagenome</name>
    <dbReference type="NCBI Taxonomy" id="408172"/>
    <lineage>
        <taxon>unclassified sequences</taxon>
        <taxon>metagenomes</taxon>
        <taxon>ecological metagenomes</taxon>
    </lineage>
</organism>
<name>A0A382H4I5_9ZZZZ</name>
<evidence type="ECO:0000256" key="2">
    <source>
        <dbReference type="ARBA" id="ARBA00022801"/>
    </source>
</evidence>
<protein>
    <recommendedName>
        <fullName evidence="3">Sulfatase N-terminal domain-containing protein</fullName>
    </recommendedName>
</protein>
<keyword evidence="2" id="KW-0378">Hydrolase</keyword>